<keyword evidence="4 10" id="KW-0597">Phosphoprotein</keyword>
<comment type="function">
    <text evidence="9">May play the central regulatory role in sporulation. It may be an element of the effector pathway responsible for the activation of sporulation genes in response to nutritional stress. Spo0A may act in concert with spo0H (a sigma factor) to control the expression of some genes that are critical to the sporulation process.</text>
</comment>
<accession>A0ABS7AJG8</accession>
<feature type="domain" description="Response regulatory" evidence="12">
    <location>
        <begin position="3"/>
        <end position="120"/>
    </location>
</feature>
<feature type="modified residue" description="4-aspartylphosphate" evidence="10">
    <location>
        <position position="55"/>
    </location>
</feature>
<dbReference type="InterPro" id="IPR051552">
    <property type="entry name" value="HptR"/>
</dbReference>
<dbReference type="SUPFAM" id="SSF46689">
    <property type="entry name" value="Homeodomain-like"/>
    <property type="match status" value="2"/>
</dbReference>
<evidence type="ECO:0000256" key="1">
    <source>
        <dbReference type="ARBA" id="ARBA00004496"/>
    </source>
</evidence>
<dbReference type="InterPro" id="IPR001789">
    <property type="entry name" value="Sig_transdc_resp-reg_receiver"/>
</dbReference>
<evidence type="ECO:0000256" key="8">
    <source>
        <dbReference type="ARBA" id="ARBA00023163"/>
    </source>
</evidence>
<dbReference type="SUPFAM" id="SSF52172">
    <property type="entry name" value="CheY-like"/>
    <property type="match status" value="1"/>
</dbReference>
<evidence type="ECO:0000259" key="12">
    <source>
        <dbReference type="PROSITE" id="PS50110"/>
    </source>
</evidence>
<evidence type="ECO:0000256" key="6">
    <source>
        <dbReference type="ARBA" id="ARBA00023015"/>
    </source>
</evidence>
<gene>
    <name evidence="13" type="ORF">KYD98_01775</name>
</gene>
<keyword evidence="7" id="KW-0238">DNA-binding</keyword>
<dbReference type="RefSeq" id="WP_219777872.1">
    <property type="nucleotide sequence ID" value="NZ_JAHXPT010000001.1"/>
</dbReference>
<feature type="domain" description="HTH araC/xylS-type" evidence="11">
    <location>
        <begin position="401"/>
        <end position="498"/>
    </location>
</feature>
<proteinExistence type="predicted"/>
<protein>
    <recommendedName>
        <fullName evidence="2">Stage 0 sporulation protein A homolog</fullName>
    </recommendedName>
</protein>
<dbReference type="InterPro" id="IPR009057">
    <property type="entry name" value="Homeodomain-like_sf"/>
</dbReference>
<dbReference type="Pfam" id="PF00072">
    <property type="entry name" value="Response_reg"/>
    <property type="match status" value="1"/>
</dbReference>
<evidence type="ECO:0000256" key="5">
    <source>
        <dbReference type="ARBA" id="ARBA00023012"/>
    </source>
</evidence>
<comment type="subcellular location">
    <subcellularLocation>
        <location evidence="1">Cytoplasm</location>
    </subcellularLocation>
</comment>
<keyword evidence="3" id="KW-0963">Cytoplasm</keyword>
<keyword evidence="6" id="KW-0805">Transcription regulation</keyword>
<keyword evidence="8" id="KW-0804">Transcription</keyword>
<keyword evidence="14" id="KW-1185">Reference proteome</keyword>
<evidence type="ECO:0000256" key="3">
    <source>
        <dbReference type="ARBA" id="ARBA00022490"/>
    </source>
</evidence>
<keyword evidence="5" id="KW-0902">Two-component regulatory system</keyword>
<dbReference type="PANTHER" id="PTHR42713">
    <property type="entry name" value="HISTIDINE KINASE-RELATED"/>
    <property type="match status" value="1"/>
</dbReference>
<name>A0ABS7AJG8_9CLOT</name>
<dbReference type="SMART" id="SM00448">
    <property type="entry name" value="REC"/>
    <property type="match status" value="1"/>
</dbReference>
<evidence type="ECO:0000256" key="9">
    <source>
        <dbReference type="ARBA" id="ARBA00024867"/>
    </source>
</evidence>
<evidence type="ECO:0000313" key="13">
    <source>
        <dbReference type="EMBL" id="MBW6408818.1"/>
    </source>
</evidence>
<dbReference type="CDD" id="cd17536">
    <property type="entry name" value="REC_YesN-like"/>
    <property type="match status" value="1"/>
</dbReference>
<dbReference type="SMART" id="SM00342">
    <property type="entry name" value="HTH_ARAC"/>
    <property type="match status" value="1"/>
</dbReference>
<evidence type="ECO:0000256" key="10">
    <source>
        <dbReference type="PROSITE-ProRule" id="PRU00169"/>
    </source>
</evidence>
<evidence type="ECO:0000313" key="14">
    <source>
        <dbReference type="Proteomes" id="UP001519921"/>
    </source>
</evidence>
<organism evidence="13 14">
    <name type="scientific">Clostridium weizhouense</name>
    <dbReference type="NCBI Taxonomy" id="2859781"/>
    <lineage>
        <taxon>Bacteria</taxon>
        <taxon>Bacillati</taxon>
        <taxon>Bacillota</taxon>
        <taxon>Clostridia</taxon>
        <taxon>Eubacteriales</taxon>
        <taxon>Clostridiaceae</taxon>
        <taxon>Clostridium</taxon>
    </lineage>
</organism>
<sequence>MIKVIIVDDEYYSRKGLRCIIPWENMNCSVCGEATNAYEAIELAKKINPDIIVTDINMPEIDGIEMAKIIKQFLPNVKFIVITGHDEFQYARGAVKINALDFILKPIQVTEFTEAIMKAVELIKKGKEYDELAVEKYFLSIMRGQSSIKGVDKYLDISKNVRLVLINNDSYEEFINANKENLNIQIIKKIKEWAIENIENCYIFVAHSNIIGLIFYENKDIDFELLIKGIKNSTQGIITIAITKPRSPIKLKELYKIAKEVYSTCFYKGYGKIIEEEEQNNIHNNFQSSYEKINNIITEIIFNISNIDIKELNRNINKLFKIFNYYMIRKNVIIKVVFELILKIKEKLKELDISIDNLENIELENDYKQISYLKNDLEKFIDAAIENIRDYRGELEDNTIKRAIKFINDNYNKDISLTVVANSVYLNESYLSRELKQALGIGFLEYIRKLRMEKAIELLKAGYSLSRVAEKVGYNDYRKFTYNFKKYTGDIPSNYKIK</sequence>
<dbReference type="PANTHER" id="PTHR42713:SF3">
    <property type="entry name" value="TRANSCRIPTIONAL REGULATORY PROTEIN HPTR"/>
    <property type="match status" value="1"/>
</dbReference>
<reference evidence="13 14" key="1">
    <citation type="submission" date="2021-07" db="EMBL/GenBank/DDBJ databases">
        <title>Clostridium weizhouense sp. nov., an anaerobic bacterium isolated from activated sludge of Petroleum wastewater.</title>
        <authorList>
            <person name="Li Q."/>
        </authorList>
    </citation>
    <scope>NUCLEOTIDE SEQUENCE [LARGE SCALE GENOMIC DNA]</scope>
    <source>
        <strain evidence="13 14">YB-6</strain>
    </source>
</reference>
<evidence type="ECO:0000256" key="7">
    <source>
        <dbReference type="ARBA" id="ARBA00023125"/>
    </source>
</evidence>
<evidence type="ECO:0000256" key="2">
    <source>
        <dbReference type="ARBA" id="ARBA00018672"/>
    </source>
</evidence>
<evidence type="ECO:0000259" key="11">
    <source>
        <dbReference type="PROSITE" id="PS01124"/>
    </source>
</evidence>
<dbReference type="EMBL" id="JAHXPT010000001">
    <property type="protein sequence ID" value="MBW6408818.1"/>
    <property type="molecule type" value="Genomic_DNA"/>
</dbReference>
<dbReference type="InterPro" id="IPR011006">
    <property type="entry name" value="CheY-like_superfamily"/>
</dbReference>
<dbReference type="Gene3D" id="3.40.50.2300">
    <property type="match status" value="1"/>
</dbReference>
<dbReference type="PROSITE" id="PS01124">
    <property type="entry name" value="HTH_ARAC_FAMILY_2"/>
    <property type="match status" value="1"/>
</dbReference>
<dbReference type="Proteomes" id="UP001519921">
    <property type="component" value="Unassembled WGS sequence"/>
</dbReference>
<evidence type="ECO:0000256" key="4">
    <source>
        <dbReference type="ARBA" id="ARBA00022553"/>
    </source>
</evidence>
<dbReference type="InterPro" id="IPR018060">
    <property type="entry name" value="HTH_AraC"/>
</dbReference>
<dbReference type="Gene3D" id="1.10.10.60">
    <property type="entry name" value="Homeodomain-like"/>
    <property type="match status" value="2"/>
</dbReference>
<dbReference type="Pfam" id="PF12833">
    <property type="entry name" value="HTH_18"/>
    <property type="match status" value="1"/>
</dbReference>
<comment type="caution">
    <text evidence="13">The sequence shown here is derived from an EMBL/GenBank/DDBJ whole genome shotgun (WGS) entry which is preliminary data.</text>
</comment>
<dbReference type="PROSITE" id="PS50110">
    <property type="entry name" value="RESPONSE_REGULATORY"/>
    <property type="match status" value="1"/>
</dbReference>